<organism evidence="3 4">
    <name type="scientific">Psilocybe cf. subviscida</name>
    <dbReference type="NCBI Taxonomy" id="2480587"/>
    <lineage>
        <taxon>Eukaryota</taxon>
        <taxon>Fungi</taxon>
        <taxon>Dikarya</taxon>
        <taxon>Basidiomycota</taxon>
        <taxon>Agaricomycotina</taxon>
        <taxon>Agaricomycetes</taxon>
        <taxon>Agaricomycetidae</taxon>
        <taxon>Agaricales</taxon>
        <taxon>Agaricineae</taxon>
        <taxon>Strophariaceae</taxon>
        <taxon>Psilocybe</taxon>
    </lineage>
</organism>
<evidence type="ECO:0000256" key="1">
    <source>
        <dbReference type="SAM" id="Coils"/>
    </source>
</evidence>
<dbReference type="Proteomes" id="UP000567179">
    <property type="component" value="Unassembled WGS sequence"/>
</dbReference>
<feature type="region of interest" description="Disordered" evidence="2">
    <location>
        <begin position="276"/>
        <end position="374"/>
    </location>
</feature>
<name>A0A8H5F5R7_9AGAR</name>
<feature type="compositionally biased region" description="Basic residues" evidence="2">
    <location>
        <begin position="363"/>
        <end position="374"/>
    </location>
</feature>
<evidence type="ECO:0000256" key="2">
    <source>
        <dbReference type="SAM" id="MobiDB-lite"/>
    </source>
</evidence>
<comment type="caution">
    <text evidence="3">The sequence shown here is derived from an EMBL/GenBank/DDBJ whole genome shotgun (WGS) entry which is preliminary data.</text>
</comment>
<feature type="coiled-coil region" evidence="1">
    <location>
        <begin position="248"/>
        <end position="275"/>
    </location>
</feature>
<reference evidence="3 4" key="1">
    <citation type="journal article" date="2020" name="ISME J.">
        <title>Uncovering the hidden diversity of litter-decomposition mechanisms in mushroom-forming fungi.</title>
        <authorList>
            <person name="Floudas D."/>
            <person name="Bentzer J."/>
            <person name="Ahren D."/>
            <person name="Johansson T."/>
            <person name="Persson P."/>
            <person name="Tunlid A."/>
        </authorList>
    </citation>
    <scope>NUCLEOTIDE SEQUENCE [LARGE SCALE GENOMIC DNA]</scope>
    <source>
        <strain evidence="3 4">CBS 101986</strain>
    </source>
</reference>
<sequence length="374" mass="41684">MRNQDKVMSSNSNIPPSTQKSVRPNPQRKDQNAGKPAAPSLEQHLFGNATGATVETEVIVNLGNEDLSERVTKQVAFSDASKMHIKGGFFGAGSSSVATQIASNQKVRQMALDVMNLDLERAKLDIQRRQLELEERRLQFERDLKFDIRVFDSSMSGTPEMIDRHDANGGEAKPLEQHLFTTASGTIVETEAIVHLGNEKLPNRVVKQTAFSDSFNMHIKGGFFGAGSPSVAKQIAANHLERHMVQDDAEMKLEMEKLEIERRQLELDERRLQVEWENQRTPGRSSIAPSEQSMKQDEPDPAHKHADAQGAPTHPDTRAMSDSLLPPADTERKTPPTPKVTDAGGQQDQKKNGPNQKASFGQRFKKFFNFKNHS</sequence>
<feature type="region of interest" description="Disordered" evidence="2">
    <location>
        <begin position="1"/>
        <end position="39"/>
    </location>
</feature>
<keyword evidence="1" id="KW-0175">Coiled coil</keyword>
<dbReference type="EMBL" id="JAACJJ010000016">
    <property type="protein sequence ID" value="KAF5324238.1"/>
    <property type="molecule type" value="Genomic_DNA"/>
</dbReference>
<proteinExistence type="predicted"/>
<protein>
    <submittedName>
        <fullName evidence="3">Uncharacterized protein</fullName>
    </submittedName>
</protein>
<dbReference type="AlphaFoldDB" id="A0A8H5F5R7"/>
<gene>
    <name evidence="3" type="ORF">D9619_011256</name>
</gene>
<evidence type="ECO:0000313" key="4">
    <source>
        <dbReference type="Proteomes" id="UP000567179"/>
    </source>
</evidence>
<feature type="compositionally biased region" description="Polar residues" evidence="2">
    <location>
        <begin position="279"/>
        <end position="293"/>
    </location>
</feature>
<feature type="compositionally biased region" description="Polar residues" evidence="2">
    <location>
        <begin position="1"/>
        <end position="24"/>
    </location>
</feature>
<evidence type="ECO:0000313" key="3">
    <source>
        <dbReference type="EMBL" id="KAF5324238.1"/>
    </source>
</evidence>
<accession>A0A8H5F5R7</accession>
<feature type="compositionally biased region" description="Basic and acidic residues" evidence="2">
    <location>
        <begin position="294"/>
        <end position="307"/>
    </location>
</feature>
<feature type="compositionally biased region" description="Polar residues" evidence="2">
    <location>
        <begin position="344"/>
        <end position="359"/>
    </location>
</feature>
<keyword evidence="4" id="KW-1185">Reference proteome</keyword>